<evidence type="ECO:0000313" key="2">
    <source>
        <dbReference type="EMBL" id="KAJ6624614.1"/>
    </source>
</evidence>
<gene>
    <name evidence="2" type="ORF">Bhyg_16726</name>
</gene>
<reference evidence="2" key="1">
    <citation type="submission" date="2022-07" db="EMBL/GenBank/DDBJ databases">
        <authorList>
            <person name="Trinca V."/>
            <person name="Uliana J.V.C."/>
            <person name="Torres T.T."/>
            <person name="Ward R.J."/>
            <person name="Monesi N."/>
        </authorList>
    </citation>
    <scope>NUCLEOTIDE SEQUENCE</scope>
    <source>
        <strain evidence="2">HSMRA1968</strain>
        <tissue evidence="2">Whole embryos</tissue>
    </source>
</reference>
<name>A0A9Q0RU52_9DIPT</name>
<dbReference type="Proteomes" id="UP001151699">
    <property type="component" value="Unassembled WGS sequence"/>
</dbReference>
<feature type="region of interest" description="Disordered" evidence="1">
    <location>
        <begin position="90"/>
        <end position="111"/>
    </location>
</feature>
<dbReference type="AlphaFoldDB" id="A0A9Q0RU52"/>
<dbReference type="EMBL" id="WJQU01003476">
    <property type="protein sequence ID" value="KAJ6624614.1"/>
    <property type="molecule type" value="Genomic_DNA"/>
</dbReference>
<sequence length="111" mass="12806">MEKRLSTMKILDIGSDGLTLKWWSRTTRLTKNSNVADIASISFSFEDFDAFFSFEAFDVAPDPEFSLKRDAGARKQNLLRQCRQKKLEEKEQKPKMLFNAALSPKKSPRTK</sequence>
<evidence type="ECO:0000256" key="1">
    <source>
        <dbReference type="SAM" id="MobiDB-lite"/>
    </source>
</evidence>
<keyword evidence="3" id="KW-1185">Reference proteome</keyword>
<protein>
    <submittedName>
        <fullName evidence="2">Uncharacterized protein</fullName>
    </submittedName>
</protein>
<proteinExistence type="predicted"/>
<evidence type="ECO:0000313" key="3">
    <source>
        <dbReference type="Proteomes" id="UP001151699"/>
    </source>
</evidence>
<comment type="caution">
    <text evidence="2">The sequence shown here is derived from an EMBL/GenBank/DDBJ whole genome shotgun (WGS) entry which is preliminary data.</text>
</comment>
<organism evidence="2 3">
    <name type="scientific">Pseudolycoriella hygida</name>
    <dbReference type="NCBI Taxonomy" id="35572"/>
    <lineage>
        <taxon>Eukaryota</taxon>
        <taxon>Metazoa</taxon>
        <taxon>Ecdysozoa</taxon>
        <taxon>Arthropoda</taxon>
        <taxon>Hexapoda</taxon>
        <taxon>Insecta</taxon>
        <taxon>Pterygota</taxon>
        <taxon>Neoptera</taxon>
        <taxon>Endopterygota</taxon>
        <taxon>Diptera</taxon>
        <taxon>Nematocera</taxon>
        <taxon>Sciaroidea</taxon>
        <taxon>Sciaridae</taxon>
        <taxon>Pseudolycoriella</taxon>
    </lineage>
</organism>
<accession>A0A9Q0RU52</accession>